<name>A0A061STK1_9RHOB</name>
<proteinExistence type="predicted"/>
<sequence>MAIFILLSSLRSTWNAANRWVGQGVAAVFDSVLRPQEDWHSQSQGGGWPDHRQRTSENLIVDKVQ</sequence>
<dbReference type="STRING" id="83219.PM02_00805"/>
<dbReference type="AlphaFoldDB" id="A0A061STK1"/>
<evidence type="ECO:0000313" key="3">
    <source>
        <dbReference type="Proteomes" id="UP000027337"/>
    </source>
</evidence>
<evidence type="ECO:0000256" key="1">
    <source>
        <dbReference type="SAM" id="MobiDB-lite"/>
    </source>
</evidence>
<accession>A0A061STK1</accession>
<comment type="caution">
    <text evidence="2">The sequence shown here is derived from an EMBL/GenBank/DDBJ whole genome shotgun (WGS) entry which is preliminary data.</text>
</comment>
<evidence type="ECO:0000313" key="2">
    <source>
        <dbReference type="EMBL" id="KAJ05041.1"/>
    </source>
</evidence>
<dbReference type="EMBL" id="JEMU01000001">
    <property type="protein sequence ID" value="KAJ05041.1"/>
    <property type="molecule type" value="Genomic_DNA"/>
</dbReference>
<protein>
    <submittedName>
        <fullName evidence="2">Uncharacterized protein</fullName>
    </submittedName>
</protein>
<gene>
    <name evidence="2" type="ORF">PM02_00805</name>
</gene>
<organism evidence="2 3">
    <name type="scientific">Sulfitobacter mediterraneus</name>
    <dbReference type="NCBI Taxonomy" id="83219"/>
    <lineage>
        <taxon>Bacteria</taxon>
        <taxon>Pseudomonadati</taxon>
        <taxon>Pseudomonadota</taxon>
        <taxon>Alphaproteobacteria</taxon>
        <taxon>Rhodobacterales</taxon>
        <taxon>Roseobacteraceae</taxon>
        <taxon>Sulfitobacter</taxon>
    </lineage>
</organism>
<keyword evidence="3" id="KW-1185">Reference proteome</keyword>
<feature type="region of interest" description="Disordered" evidence="1">
    <location>
        <begin position="38"/>
        <end position="65"/>
    </location>
</feature>
<dbReference type="Proteomes" id="UP000027337">
    <property type="component" value="Unassembled WGS sequence"/>
</dbReference>
<reference evidence="2 3" key="1">
    <citation type="journal article" date="2014" name="Genome Announc.">
        <title>Draft Genome Sequences of Two Isolates of the Roseobacter Group, Sulfitobacter sp. Strains 3SOLIMAR09 and 1FIGIMAR09, from Harbors of Mallorca Island (Mediterranean Sea).</title>
        <authorList>
            <person name="Mas-Llado M."/>
            <person name="Pina-Villalonga J.M."/>
            <person name="Brunet-Galmes I."/>
            <person name="Nogales B."/>
            <person name="Bosch R."/>
        </authorList>
    </citation>
    <scope>NUCLEOTIDE SEQUENCE [LARGE SCALE GENOMIC DNA]</scope>
    <source>
        <strain evidence="2 3">1FIGIMAR09</strain>
    </source>
</reference>